<dbReference type="InterPro" id="IPR036388">
    <property type="entry name" value="WH-like_DNA-bd_sf"/>
</dbReference>
<evidence type="ECO:0000256" key="2">
    <source>
        <dbReference type="ARBA" id="ARBA00023125"/>
    </source>
</evidence>
<evidence type="ECO:0000313" key="6">
    <source>
        <dbReference type="Proteomes" id="UP001148313"/>
    </source>
</evidence>
<dbReference type="SMART" id="SM00421">
    <property type="entry name" value="HTH_LUXR"/>
    <property type="match status" value="1"/>
</dbReference>
<feature type="domain" description="HTH luxR-type" evidence="4">
    <location>
        <begin position="178"/>
        <end position="243"/>
    </location>
</feature>
<dbReference type="Gene3D" id="3.30.450.80">
    <property type="entry name" value="Transcription factor LuxR-like, autoinducer-binding domain"/>
    <property type="match status" value="1"/>
</dbReference>
<dbReference type="InterPro" id="IPR016032">
    <property type="entry name" value="Sig_transdc_resp-reg_C-effctor"/>
</dbReference>
<evidence type="ECO:0000256" key="3">
    <source>
        <dbReference type="ARBA" id="ARBA00023163"/>
    </source>
</evidence>
<name>A0ABT4VLQ8_9HYPH</name>
<dbReference type="PRINTS" id="PR00038">
    <property type="entry name" value="HTHLUXR"/>
</dbReference>
<dbReference type="CDD" id="cd06170">
    <property type="entry name" value="LuxR_C_like"/>
    <property type="match status" value="1"/>
</dbReference>
<keyword evidence="3" id="KW-0804">Transcription</keyword>
<dbReference type="PANTHER" id="PTHR44688:SF16">
    <property type="entry name" value="DNA-BINDING TRANSCRIPTIONAL ACTIVATOR DEVR_DOSR"/>
    <property type="match status" value="1"/>
</dbReference>
<evidence type="ECO:0000313" key="5">
    <source>
        <dbReference type="EMBL" id="MDA4845646.1"/>
    </source>
</evidence>
<dbReference type="PROSITE" id="PS00622">
    <property type="entry name" value="HTH_LUXR_1"/>
    <property type="match status" value="1"/>
</dbReference>
<dbReference type="Gene3D" id="1.10.10.10">
    <property type="entry name" value="Winged helix-like DNA-binding domain superfamily/Winged helix DNA-binding domain"/>
    <property type="match status" value="1"/>
</dbReference>
<organism evidence="5 6">
    <name type="scientific">Hoeflea poritis</name>
    <dbReference type="NCBI Taxonomy" id="2993659"/>
    <lineage>
        <taxon>Bacteria</taxon>
        <taxon>Pseudomonadati</taxon>
        <taxon>Pseudomonadota</taxon>
        <taxon>Alphaproteobacteria</taxon>
        <taxon>Hyphomicrobiales</taxon>
        <taxon>Rhizobiaceae</taxon>
        <taxon>Hoeflea</taxon>
    </lineage>
</organism>
<proteinExistence type="predicted"/>
<dbReference type="InterPro" id="IPR000792">
    <property type="entry name" value="Tscrpt_reg_LuxR_C"/>
</dbReference>
<dbReference type="Pfam" id="PF03472">
    <property type="entry name" value="Autoind_bind"/>
    <property type="match status" value="1"/>
</dbReference>
<dbReference type="SUPFAM" id="SSF46894">
    <property type="entry name" value="C-terminal effector domain of the bipartite response regulators"/>
    <property type="match status" value="1"/>
</dbReference>
<keyword evidence="6" id="KW-1185">Reference proteome</keyword>
<keyword evidence="1" id="KW-0805">Transcription regulation</keyword>
<dbReference type="Proteomes" id="UP001148313">
    <property type="component" value="Unassembled WGS sequence"/>
</dbReference>
<reference evidence="5" key="1">
    <citation type="submission" date="2022-11" db="EMBL/GenBank/DDBJ databases">
        <title>Hoeflea poritis sp. nov., isolated from scleractinian coral Porites lutea.</title>
        <authorList>
            <person name="Zhang G."/>
            <person name="Wei Q."/>
            <person name="Cai L."/>
        </authorList>
    </citation>
    <scope>NUCLEOTIDE SEQUENCE</scope>
    <source>
        <strain evidence="5">E7-10</strain>
    </source>
</reference>
<evidence type="ECO:0000259" key="4">
    <source>
        <dbReference type="PROSITE" id="PS50043"/>
    </source>
</evidence>
<dbReference type="InterPro" id="IPR036693">
    <property type="entry name" value="TF_LuxR_autoind-bd_dom_sf"/>
</dbReference>
<dbReference type="PANTHER" id="PTHR44688">
    <property type="entry name" value="DNA-BINDING TRANSCRIPTIONAL ACTIVATOR DEVR_DOSR"/>
    <property type="match status" value="1"/>
</dbReference>
<keyword evidence="2" id="KW-0238">DNA-binding</keyword>
<dbReference type="Pfam" id="PF00196">
    <property type="entry name" value="GerE"/>
    <property type="match status" value="1"/>
</dbReference>
<gene>
    <name evidence="5" type="ORF">OOZ53_09825</name>
</gene>
<dbReference type="PROSITE" id="PS50043">
    <property type="entry name" value="HTH_LUXR_2"/>
    <property type="match status" value="1"/>
</dbReference>
<sequence>MNTDAIIEFLEAVNTHETQSSIIESLESVLDVHGFDYYGVIRQPKASEDPLSLVLAGRWPAGWPAHYMEKKYVLIDPTIRYLGHARKGFSWAEAIPAFQSDPHRRRMQRMMVDAVRFGLEGGYIFPIHGRRGLMGNLSVGGKPVELSQTEMVLFDALAKTVFWRLLELTDPLINEELSSSVDVQLTRREMEALSYLADGMTSNEIAAVLKLSNHTVDWYMNAVQTKLKAKNRHHAVAIAFRLGLIS</sequence>
<dbReference type="SUPFAM" id="SSF75516">
    <property type="entry name" value="Pheromone-binding domain of LuxR-like quorum-sensing transcription factors"/>
    <property type="match status" value="1"/>
</dbReference>
<dbReference type="EMBL" id="JAPJZH010000005">
    <property type="protein sequence ID" value="MDA4845646.1"/>
    <property type="molecule type" value="Genomic_DNA"/>
</dbReference>
<comment type="caution">
    <text evidence="5">The sequence shown here is derived from an EMBL/GenBank/DDBJ whole genome shotgun (WGS) entry which is preliminary data.</text>
</comment>
<accession>A0ABT4VLQ8</accession>
<dbReference type="InterPro" id="IPR005143">
    <property type="entry name" value="TF_LuxR_autoind-bd_dom"/>
</dbReference>
<protein>
    <submittedName>
        <fullName evidence="5">LuxR family transcriptional regulator</fullName>
    </submittedName>
</protein>
<evidence type="ECO:0000256" key="1">
    <source>
        <dbReference type="ARBA" id="ARBA00023015"/>
    </source>
</evidence>